<dbReference type="EMBL" id="CABEEZ010000050">
    <property type="protein sequence ID" value="VTR27175.1"/>
    <property type="molecule type" value="Genomic_DNA"/>
</dbReference>
<accession>A0A4U9U2Z0</accession>
<gene>
    <name evidence="1" type="ORF">NCTC12965_02489</name>
</gene>
<reference evidence="1" key="1">
    <citation type="submission" date="2019-05" db="EMBL/GenBank/DDBJ databases">
        <authorList>
            <consortium name="Pathogen Informatics"/>
        </authorList>
    </citation>
    <scope>NUCLEOTIDE SEQUENCE [LARGE SCALE GENOMIC DNA]</scope>
    <source>
        <strain evidence="1">NCTC12965</strain>
    </source>
</reference>
<organism evidence="1">
    <name type="scientific">Serratia fonticola</name>
    <dbReference type="NCBI Taxonomy" id="47917"/>
    <lineage>
        <taxon>Bacteria</taxon>
        <taxon>Pseudomonadati</taxon>
        <taxon>Pseudomonadota</taxon>
        <taxon>Gammaproteobacteria</taxon>
        <taxon>Enterobacterales</taxon>
        <taxon>Yersiniaceae</taxon>
        <taxon>Serratia</taxon>
    </lineage>
</organism>
<proteinExistence type="predicted"/>
<evidence type="ECO:0000313" key="1">
    <source>
        <dbReference type="EMBL" id="VTR27175.1"/>
    </source>
</evidence>
<sequence>MAYAGEKSSANPFWASNQPFLRYFKTAFQTLGQ</sequence>
<name>A0A4U9U2Z0_SERFO</name>
<protein>
    <submittedName>
        <fullName evidence="1">Uncharacterized protein</fullName>
    </submittedName>
</protein>
<dbReference type="AlphaFoldDB" id="A0A4U9U2Z0"/>